<accession>A0A371PAF6</accession>
<keyword evidence="2" id="KW-1185">Reference proteome</keyword>
<name>A0A371PAF6_9ACTN</name>
<dbReference type="Proteomes" id="UP000265581">
    <property type="component" value="Unassembled WGS sequence"/>
</dbReference>
<evidence type="ECO:0008006" key="3">
    <source>
        <dbReference type="Google" id="ProtNLM"/>
    </source>
</evidence>
<proteinExistence type="predicted"/>
<evidence type="ECO:0000313" key="2">
    <source>
        <dbReference type="Proteomes" id="UP000265581"/>
    </source>
</evidence>
<sequence length="361" mass="39985">MPADLASRFRLALADPPRDLGRGFRRVGLRAVVADTNRVARRVDVPGEAVAEGFTWDDHDAATDRWWPQGITTSADAYGHDTGAGTFEGRDVLLTSWYAHGRFGRRLLGSRITVVVDIDGAAPVYRHVLLVEPVRVGPLHLLRPVRVHAGGIVWYGDHLFVAGSGAGIRVFRLDDITHVRNRVRARGYRYVLPQTSTYAAEQDTDHEPLTYSFLSLDRGTEADSLVAGEYGTKDSPTHRLVRFPLDRDTQLLRGDERGRSAALELHDGQPRMQGATLVGGTWAVTASAGEGRAGDLWVGRPGHLHRHRGVLPTGPEDVAHWPQRRQLWSLSEWPGRRWVFGIDVDPWVTPGRADQPAPGER</sequence>
<protein>
    <recommendedName>
        <fullName evidence="3">Secreted protein</fullName>
    </recommendedName>
</protein>
<dbReference type="RefSeq" id="WP_119703033.1">
    <property type="nucleotide sequence ID" value="NZ_JBHSOI010000001.1"/>
</dbReference>
<gene>
    <name evidence="1" type="ORF">DX116_04805</name>
</gene>
<comment type="caution">
    <text evidence="1">The sequence shown here is derived from an EMBL/GenBank/DDBJ whole genome shotgun (WGS) entry which is preliminary data.</text>
</comment>
<dbReference type="AlphaFoldDB" id="A0A371PAF6"/>
<dbReference type="EMBL" id="QUBR01000001">
    <property type="protein sequence ID" value="REK72919.1"/>
    <property type="molecule type" value="Genomic_DNA"/>
</dbReference>
<organism evidence="1 2">
    <name type="scientific">Aeromicrobium endophyticum</name>
    <dbReference type="NCBI Taxonomy" id="2292704"/>
    <lineage>
        <taxon>Bacteria</taxon>
        <taxon>Bacillati</taxon>
        <taxon>Actinomycetota</taxon>
        <taxon>Actinomycetes</taxon>
        <taxon>Propionibacteriales</taxon>
        <taxon>Nocardioidaceae</taxon>
        <taxon>Aeromicrobium</taxon>
    </lineage>
</organism>
<dbReference type="OrthoDB" id="618894at2"/>
<evidence type="ECO:0000313" key="1">
    <source>
        <dbReference type="EMBL" id="REK72919.1"/>
    </source>
</evidence>
<reference evidence="1 2" key="1">
    <citation type="submission" date="2018-08" db="EMBL/GenBank/DDBJ databases">
        <title>Aeromicrobium sp. M2KJ-4, whole genome shotgun sequence.</title>
        <authorList>
            <person name="Tuo L."/>
        </authorList>
    </citation>
    <scope>NUCLEOTIDE SEQUENCE [LARGE SCALE GENOMIC DNA]</scope>
    <source>
        <strain evidence="1 2">M2KJ-4</strain>
    </source>
</reference>